<dbReference type="EMBL" id="CP060490">
    <property type="protein sequence ID" value="QNL43484.1"/>
    <property type="molecule type" value="Genomic_DNA"/>
</dbReference>
<dbReference type="KEGG" id="ohi:H8790_08270"/>
<evidence type="ECO:0008006" key="3">
    <source>
        <dbReference type="Google" id="ProtNLM"/>
    </source>
</evidence>
<evidence type="ECO:0000313" key="1">
    <source>
        <dbReference type="EMBL" id="QNL43484.1"/>
    </source>
</evidence>
<dbReference type="InterPro" id="IPR013321">
    <property type="entry name" value="Arc_rbn_hlx_hlx"/>
</dbReference>
<sequence>MSTEAQKRASTNYNRKQDNIMVRPTKEEGAAIRAAAASVGQSVQAYILQAIRERMEREQAQAGGGFGISAACPEEKHM</sequence>
<protein>
    <recommendedName>
        <fullName evidence="3">DUF1778 domain-containing protein</fullName>
    </recommendedName>
</protein>
<dbReference type="RefSeq" id="WP_187332075.1">
    <property type="nucleotide sequence ID" value="NZ_CP060490.1"/>
</dbReference>
<name>A0A7G9B1Q3_9FIRM</name>
<dbReference type="Proteomes" id="UP000515960">
    <property type="component" value="Chromosome"/>
</dbReference>
<organism evidence="1 2">
    <name type="scientific">Oscillibacter hominis</name>
    <dbReference type="NCBI Taxonomy" id="2763056"/>
    <lineage>
        <taxon>Bacteria</taxon>
        <taxon>Bacillati</taxon>
        <taxon>Bacillota</taxon>
        <taxon>Clostridia</taxon>
        <taxon>Eubacteriales</taxon>
        <taxon>Oscillospiraceae</taxon>
        <taxon>Oscillibacter</taxon>
    </lineage>
</organism>
<dbReference type="Gene3D" id="1.10.1220.10">
    <property type="entry name" value="Met repressor-like"/>
    <property type="match status" value="1"/>
</dbReference>
<accession>A0A7G9B1Q3</accession>
<dbReference type="AlphaFoldDB" id="A0A7G9B1Q3"/>
<evidence type="ECO:0000313" key="2">
    <source>
        <dbReference type="Proteomes" id="UP000515960"/>
    </source>
</evidence>
<gene>
    <name evidence="1" type="ORF">H8790_08270</name>
</gene>
<proteinExistence type="predicted"/>
<dbReference type="GO" id="GO:0006355">
    <property type="term" value="P:regulation of DNA-templated transcription"/>
    <property type="evidence" value="ECO:0007669"/>
    <property type="project" value="InterPro"/>
</dbReference>
<reference evidence="1 2" key="1">
    <citation type="submission" date="2020-08" db="EMBL/GenBank/DDBJ databases">
        <authorList>
            <person name="Liu C."/>
            <person name="Sun Q."/>
        </authorList>
    </citation>
    <scope>NUCLEOTIDE SEQUENCE [LARGE SCALE GENOMIC DNA]</scope>
    <source>
        <strain evidence="1 2">NSJ-62</strain>
    </source>
</reference>
<keyword evidence="2" id="KW-1185">Reference proteome</keyword>